<protein>
    <submittedName>
        <fullName evidence="2">Uncharacterized protein</fullName>
    </submittedName>
</protein>
<dbReference type="AlphaFoldDB" id="A0AAF1BJV5"/>
<evidence type="ECO:0000313" key="3">
    <source>
        <dbReference type="Proteomes" id="UP000827549"/>
    </source>
</evidence>
<organism evidence="2 3">
    <name type="scientific">Vanrija pseudolonga</name>
    <dbReference type="NCBI Taxonomy" id="143232"/>
    <lineage>
        <taxon>Eukaryota</taxon>
        <taxon>Fungi</taxon>
        <taxon>Dikarya</taxon>
        <taxon>Basidiomycota</taxon>
        <taxon>Agaricomycotina</taxon>
        <taxon>Tremellomycetes</taxon>
        <taxon>Trichosporonales</taxon>
        <taxon>Trichosporonaceae</taxon>
        <taxon>Vanrija</taxon>
    </lineage>
</organism>
<dbReference type="Proteomes" id="UP000827549">
    <property type="component" value="Chromosome 3"/>
</dbReference>
<evidence type="ECO:0000256" key="1">
    <source>
        <dbReference type="SAM" id="MobiDB-lite"/>
    </source>
</evidence>
<gene>
    <name evidence="2" type="ORF">LOC62_03G003809</name>
</gene>
<name>A0AAF1BJV5_9TREE</name>
<dbReference type="EMBL" id="CP086716">
    <property type="protein sequence ID" value="WOO80295.1"/>
    <property type="molecule type" value="Genomic_DNA"/>
</dbReference>
<evidence type="ECO:0000313" key="2">
    <source>
        <dbReference type="EMBL" id="WOO80295.1"/>
    </source>
</evidence>
<dbReference type="RefSeq" id="XP_062626327.1">
    <property type="nucleotide sequence ID" value="XM_062770343.1"/>
</dbReference>
<accession>A0AAF1BJV5</accession>
<feature type="region of interest" description="Disordered" evidence="1">
    <location>
        <begin position="90"/>
        <end position="126"/>
    </location>
</feature>
<sequence>MDNILVSQRFNTDGIPESSKSVIDLLKIYGAVFASPQYADYNIRINGTTSASCQQLGGPASAVGRCEQRSFTPKLTEFLFKIQRNQNCTVPGRGGSTAGHSEWEDVGTITLQQPERYPKANYAEGE</sequence>
<proteinExistence type="predicted"/>
<keyword evidence="3" id="KW-1185">Reference proteome</keyword>
<dbReference type="GeneID" id="87807050"/>
<reference evidence="2" key="1">
    <citation type="submission" date="2023-10" db="EMBL/GenBank/DDBJ databases">
        <authorList>
            <person name="Noh H."/>
        </authorList>
    </citation>
    <scope>NUCLEOTIDE SEQUENCE</scope>
    <source>
        <strain evidence="2">DUCC4014</strain>
    </source>
</reference>